<comment type="caution">
    <text evidence="1">The sequence shown here is derived from an EMBL/GenBank/DDBJ whole genome shotgun (WGS) entry which is preliminary data.</text>
</comment>
<dbReference type="Proteomes" id="UP000885779">
    <property type="component" value="Unassembled WGS sequence"/>
</dbReference>
<organism evidence="1">
    <name type="scientific">Caldithrix abyssi</name>
    <dbReference type="NCBI Taxonomy" id="187145"/>
    <lineage>
        <taxon>Bacteria</taxon>
        <taxon>Pseudomonadati</taxon>
        <taxon>Calditrichota</taxon>
        <taxon>Calditrichia</taxon>
        <taxon>Calditrichales</taxon>
        <taxon>Calditrichaceae</taxon>
        <taxon>Caldithrix</taxon>
    </lineage>
</organism>
<name>A0A7V4UFF9_CALAY</name>
<gene>
    <name evidence="1" type="ORF">ENK44_15415</name>
</gene>
<dbReference type="EMBL" id="DRQG01000144">
    <property type="protein sequence ID" value="HGY57097.1"/>
    <property type="molecule type" value="Genomic_DNA"/>
</dbReference>
<accession>A0A7V4UFF9</accession>
<reference evidence="1" key="1">
    <citation type="journal article" date="2020" name="mSystems">
        <title>Genome- and Community-Level Interaction Insights into Carbon Utilization and Element Cycling Functions of Hydrothermarchaeota in Hydrothermal Sediment.</title>
        <authorList>
            <person name="Zhou Z."/>
            <person name="Liu Y."/>
            <person name="Xu W."/>
            <person name="Pan J."/>
            <person name="Luo Z.H."/>
            <person name="Li M."/>
        </authorList>
    </citation>
    <scope>NUCLEOTIDE SEQUENCE [LARGE SCALE GENOMIC DNA]</scope>
    <source>
        <strain evidence="1">HyVt-577</strain>
    </source>
</reference>
<dbReference type="AlphaFoldDB" id="A0A7V4UFF9"/>
<evidence type="ECO:0000313" key="1">
    <source>
        <dbReference type="EMBL" id="HGY57097.1"/>
    </source>
</evidence>
<sequence length="66" mass="7413">MVKFIKVGSNHLKNYDIVYIEKNCGGTCGSGIYFLLKKEKNVWKILEKKKFGQADQLAMGSVIISS</sequence>
<protein>
    <submittedName>
        <fullName evidence="1">Uncharacterized protein</fullName>
    </submittedName>
</protein>
<proteinExistence type="predicted"/>